<protein>
    <recommendedName>
        <fullName evidence="1">non-specific serine/threonine protein kinase</fullName>
        <ecNumber evidence="1">2.7.11.1</ecNumber>
    </recommendedName>
</protein>
<evidence type="ECO:0000256" key="6">
    <source>
        <dbReference type="ARBA" id="ARBA00022840"/>
    </source>
</evidence>
<dbReference type="GO" id="GO:0004674">
    <property type="term" value="F:protein serine/threonine kinase activity"/>
    <property type="evidence" value="ECO:0007669"/>
    <property type="project" value="UniProtKB-KW"/>
</dbReference>
<feature type="region of interest" description="Disordered" evidence="7">
    <location>
        <begin position="329"/>
        <end position="406"/>
    </location>
</feature>
<dbReference type="InterPro" id="IPR000719">
    <property type="entry name" value="Prot_kinase_dom"/>
</dbReference>
<evidence type="ECO:0000313" key="10">
    <source>
        <dbReference type="EMBL" id="MBA9002409.1"/>
    </source>
</evidence>
<keyword evidence="3 10" id="KW-0808">Transferase</keyword>
<evidence type="ECO:0000256" key="1">
    <source>
        <dbReference type="ARBA" id="ARBA00012513"/>
    </source>
</evidence>
<proteinExistence type="predicted"/>
<evidence type="ECO:0000256" key="5">
    <source>
        <dbReference type="ARBA" id="ARBA00022777"/>
    </source>
</evidence>
<dbReference type="SMART" id="SM00220">
    <property type="entry name" value="S_TKc"/>
    <property type="match status" value="1"/>
</dbReference>
<dbReference type="InterPro" id="IPR011009">
    <property type="entry name" value="Kinase-like_dom_sf"/>
</dbReference>
<dbReference type="CDD" id="cd14014">
    <property type="entry name" value="STKc_PknB_like"/>
    <property type="match status" value="1"/>
</dbReference>
<dbReference type="Gene3D" id="3.30.200.20">
    <property type="entry name" value="Phosphorylase Kinase, domain 1"/>
    <property type="match status" value="1"/>
</dbReference>
<keyword evidence="4" id="KW-0547">Nucleotide-binding</keyword>
<dbReference type="EMBL" id="JACJII010000001">
    <property type="protein sequence ID" value="MBA9002409.1"/>
    <property type="molecule type" value="Genomic_DNA"/>
</dbReference>
<dbReference type="EC" id="2.7.11.1" evidence="1"/>
<comment type="caution">
    <text evidence="10">The sequence shown here is derived from an EMBL/GenBank/DDBJ whole genome shotgun (WGS) entry which is preliminary data.</text>
</comment>
<sequence>MSGDWAVAGYRHVRELGRGPGGRVVLAVAGRTGEPVAIRYLPPGGRDAAAEAELITALDHPTLVRQHEYVAAPHGAALVGELVNGLSLERLLMAEGRLAPEAALVVFKTILLGLKAVHGAGLLHGAVGPGAVLVTGDGTSRLGGLGVAAFTGGGPARQRAPELWRGGPCTVATDLYAATAVLHECLTGEPPFPSGTADEHCSAPVPLDGVPGELVPLIAAGLAKDPGERPLTAPIFLGRLESVALAAYGTAWETRGREQLGARAAVLSLLFPLAGRLPGERAARFRGGRRARRGALTALAAALALLACTAAAVYAGGSSGGAENAALPGGPGDAFAEEPPLSAAPTAAPSVRASSPSPRVSGMPTPHATRSGTPAPSGSADLGDGPGRPSARPPATVPGPPGPTPFRATGVQVLALSFDPATGTALAQVRVTGSGRGTATVSVQFHADGVPHGDPVTTTVEVNGEAVVGVSHAFGACPSAYSAQASVSPGDAPPHGLTATADCAA</sequence>
<name>A0A7W3MV19_9ACTN</name>
<dbReference type="AlphaFoldDB" id="A0A7W3MV19"/>
<dbReference type="PROSITE" id="PS50011">
    <property type="entry name" value="PROTEIN_KINASE_DOM"/>
    <property type="match status" value="1"/>
</dbReference>
<reference evidence="10 11" key="1">
    <citation type="submission" date="2020-08" db="EMBL/GenBank/DDBJ databases">
        <title>Sequencing the genomes of 1000 actinobacteria strains.</title>
        <authorList>
            <person name="Klenk H.-P."/>
        </authorList>
    </citation>
    <scope>NUCLEOTIDE SEQUENCE [LARGE SCALE GENOMIC DNA]</scope>
    <source>
        <strain evidence="10 11">DSM 45823</strain>
    </source>
</reference>
<feature type="compositionally biased region" description="Pro residues" evidence="7">
    <location>
        <begin position="391"/>
        <end position="404"/>
    </location>
</feature>
<dbReference type="PANTHER" id="PTHR43289:SF6">
    <property type="entry name" value="SERINE_THREONINE-PROTEIN KINASE NEKL-3"/>
    <property type="match status" value="1"/>
</dbReference>
<accession>A0A7W3MV19</accession>
<dbReference type="SUPFAM" id="SSF56112">
    <property type="entry name" value="Protein kinase-like (PK-like)"/>
    <property type="match status" value="1"/>
</dbReference>
<feature type="transmembrane region" description="Helical" evidence="8">
    <location>
        <begin position="294"/>
        <end position="315"/>
    </location>
</feature>
<dbReference type="PANTHER" id="PTHR43289">
    <property type="entry name" value="MITOGEN-ACTIVATED PROTEIN KINASE KINASE KINASE 20-RELATED"/>
    <property type="match status" value="1"/>
</dbReference>
<keyword evidence="6" id="KW-0067">ATP-binding</keyword>
<evidence type="ECO:0000259" key="9">
    <source>
        <dbReference type="PROSITE" id="PS50011"/>
    </source>
</evidence>
<dbReference type="Pfam" id="PF00069">
    <property type="entry name" value="Pkinase"/>
    <property type="match status" value="1"/>
</dbReference>
<evidence type="ECO:0000256" key="8">
    <source>
        <dbReference type="SAM" id="Phobius"/>
    </source>
</evidence>
<keyword evidence="11" id="KW-1185">Reference proteome</keyword>
<organism evidence="10 11">
    <name type="scientific">Thermomonospora cellulosilytica</name>
    <dbReference type="NCBI Taxonomy" id="1411118"/>
    <lineage>
        <taxon>Bacteria</taxon>
        <taxon>Bacillati</taxon>
        <taxon>Actinomycetota</taxon>
        <taxon>Actinomycetes</taxon>
        <taxon>Streptosporangiales</taxon>
        <taxon>Thermomonosporaceae</taxon>
        <taxon>Thermomonospora</taxon>
    </lineage>
</organism>
<evidence type="ECO:0000256" key="7">
    <source>
        <dbReference type="SAM" id="MobiDB-lite"/>
    </source>
</evidence>
<evidence type="ECO:0000256" key="3">
    <source>
        <dbReference type="ARBA" id="ARBA00022679"/>
    </source>
</evidence>
<feature type="compositionally biased region" description="Low complexity" evidence="7">
    <location>
        <begin position="337"/>
        <end position="361"/>
    </location>
</feature>
<feature type="domain" description="Protein kinase" evidence="9">
    <location>
        <begin position="10"/>
        <end position="245"/>
    </location>
</feature>
<keyword evidence="5 10" id="KW-0418">Kinase</keyword>
<keyword evidence="2" id="KW-0723">Serine/threonine-protein kinase</keyword>
<keyword evidence="8" id="KW-0812">Transmembrane</keyword>
<evidence type="ECO:0000256" key="4">
    <source>
        <dbReference type="ARBA" id="ARBA00022741"/>
    </source>
</evidence>
<dbReference type="GO" id="GO:0005524">
    <property type="term" value="F:ATP binding"/>
    <property type="evidence" value="ECO:0007669"/>
    <property type="project" value="UniProtKB-KW"/>
</dbReference>
<evidence type="ECO:0000256" key="2">
    <source>
        <dbReference type="ARBA" id="ARBA00022527"/>
    </source>
</evidence>
<dbReference type="Gene3D" id="1.10.510.10">
    <property type="entry name" value="Transferase(Phosphotransferase) domain 1"/>
    <property type="match status" value="1"/>
</dbReference>
<evidence type="ECO:0000313" key="11">
    <source>
        <dbReference type="Proteomes" id="UP000539313"/>
    </source>
</evidence>
<keyword evidence="8" id="KW-0472">Membrane</keyword>
<keyword evidence="8" id="KW-1133">Transmembrane helix</keyword>
<dbReference type="RefSeq" id="WP_182704445.1">
    <property type="nucleotide sequence ID" value="NZ_JACJII010000001.1"/>
</dbReference>
<gene>
    <name evidence="10" type="ORF">HNR21_001291</name>
</gene>
<dbReference type="Proteomes" id="UP000539313">
    <property type="component" value="Unassembled WGS sequence"/>
</dbReference>